<name>A0AB40BTS2_DIOCR</name>
<sequence length="240" mass="26373">MASGVPLAGLSSQQPPRSWAQIASQATRTIVGSPLYNSEILGKIKASSSQFVRVDNEELDRARMKFQNSLYGKFFGKPPSFEQVKLILMAKWADLGEVCISDLPNGFLLIRCGSHSVMQKLLQDGPWSINAFAKLNTAAIWVQLHNLPVDFWDGDSLESLTAHLGPLLKVDDLTLSLSRSKFARVCIEIDISKPLCRGFRVGDDAHRVFVLVLYERLPIFCYSCGMIGHGSDSCLGVAVG</sequence>
<evidence type="ECO:0000313" key="3">
    <source>
        <dbReference type="Proteomes" id="UP001515500"/>
    </source>
</evidence>
<dbReference type="AlphaFoldDB" id="A0AB40BTS2"/>
<reference evidence="4" key="1">
    <citation type="submission" date="2025-08" db="UniProtKB">
        <authorList>
            <consortium name="RefSeq"/>
        </authorList>
    </citation>
    <scope>IDENTIFICATION</scope>
</reference>
<protein>
    <submittedName>
        <fullName evidence="4">Uncharacterized protein LOC120267186</fullName>
    </submittedName>
</protein>
<dbReference type="InterPro" id="IPR025558">
    <property type="entry name" value="DUF4283"/>
</dbReference>
<dbReference type="Pfam" id="PF14111">
    <property type="entry name" value="DUF4283"/>
    <property type="match status" value="1"/>
</dbReference>
<keyword evidence="1" id="KW-0479">Metal-binding</keyword>
<dbReference type="GO" id="GO:0003676">
    <property type="term" value="F:nucleic acid binding"/>
    <property type="evidence" value="ECO:0007669"/>
    <property type="project" value="InterPro"/>
</dbReference>
<dbReference type="PANTHER" id="PTHR31286">
    <property type="entry name" value="GLYCINE-RICH CELL WALL STRUCTURAL PROTEIN 1.8-LIKE"/>
    <property type="match status" value="1"/>
</dbReference>
<evidence type="ECO:0000259" key="2">
    <source>
        <dbReference type="PROSITE" id="PS50158"/>
    </source>
</evidence>
<dbReference type="Pfam" id="PF14392">
    <property type="entry name" value="zf-CCHC_4"/>
    <property type="match status" value="1"/>
</dbReference>
<gene>
    <name evidence="4" type="primary">LOC120267186</name>
</gene>
<dbReference type="GeneID" id="120267186"/>
<keyword evidence="3" id="KW-1185">Reference proteome</keyword>
<dbReference type="GO" id="GO:0008270">
    <property type="term" value="F:zinc ion binding"/>
    <property type="evidence" value="ECO:0007669"/>
    <property type="project" value="UniProtKB-KW"/>
</dbReference>
<dbReference type="RefSeq" id="XP_039130817.1">
    <property type="nucleotide sequence ID" value="XM_039274883.1"/>
</dbReference>
<evidence type="ECO:0000256" key="1">
    <source>
        <dbReference type="PROSITE-ProRule" id="PRU00047"/>
    </source>
</evidence>
<proteinExistence type="predicted"/>
<keyword evidence="1" id="KW-0862">Zinc</keyword>
<keyword evidence="1" id="KW-0863">Zinc-finger</keyword>
<dbReference type="InterPro" id="IPR001878">
    <property type="entry name" value="Znf_CCHC"/>
</dbReference>
<dbReference type="PROSITE" id="PS50158">
    <property type="entry name" value="ZF_CCHC"/>
    <property type="match status" value="1"/>
</dbReference>
<feature type="domain" description="CCHC-type" evidence="2">
    <location>
        <begin position="221"/>
        <end position="234"/>
    </location>
</feature>
<dbReference type="InterPro" id="IPR040256">
    <property type="entry name" value="At4g02000-like"/>
</dbReference>
<dbReference type="PANTHER" id="PTHR31286:SF180">
    <property type="entry name" value="OS10G0362600 PROTEIN"/>
    <property type="match status" value="1"/>
</dbReference>
<accession>A0AB40BTS2</accession>
<dbReference type="Proteomes" id="UP001515500">
    <property type="component" value="Chromosome 8"/>
</dbReference>
<organism evidence="3 4">
    <name type="scientific">Dioscorea cayennensis subsp. rotundata</name>
    <name type="common">White Guinea yam</name>
    <name type="synonym">Dioscorea rotundata</name>
    <dbReference type="NCBI Taxonomy" id="55577"/>
    <lineage>
        <taxon>Eukaryota</taxon>
        <taxon>Viridiplantae</taxon>
        <taxon>Streptophyta</taxon>
        <taxon>Embryophyta</taxon>
        <taxon>Tracheophyta</taxon>
        <taxon>Spermatophyta</taxon>
        <taxon>Magnoliopsida</taxon>
        <taxon>Liliopsida</taxon>
        <taxon>Dioscoreales</taxon>
        <taxon>Dioscoreaceae</taxon>
        <taxon>Dioscorea</taxon>
    </lineage>
</organism>
<evidence type="ECO:0000313" key="4">
    <source>
        <dbReference type="RefSeq" id="XP_039130817.1"/>
    </source>
</evidence>
<dbReference type="InterPro" id="IPR025836">
    <property type="entry name" value="Zn_knuckle_CX2CX4HX4C"/>
</dbReference>